<dbReference type="Pfam" id="PF20577">
    <property type="entry name" value="Phage_ORF5"/>
    <property type="match status" value="3"/>
</dbReference>
<comment type="caution">
    <text evidence="1">The sequence shown here is derived from an EMBL/GenBank/DDBJ whole genome shotgun (WGS) entry which is preliminary data.</text>
</comment>
<dbReference type="InterPro" id="IPR046781">
    <property type="entry name" value="Phage_ORF5"/>
</dbReference>
<accession>A0AA36M3E5</accession>
<name>A0AA36M3E5_CYLNA</name>
<evidence type="ECO:0000313" key="2">
    <source>
        <dbReference type="Proteomes" id="UP001176961"/>
    </source>
</evidence>
<organism evidence="1 2">
    <name type="scientific">Cylicocyclus nassatus</name>
    <name type="common">Nematode worm</name>
    <dbReference type="NCBI Taxonomy" id="53992"/>
    <lineage>
        <taxon>Eukaryota</taxon>
        <taxon>Metazoa</taxon>
        <taxon>Ecdysozoa</taxon>
        <taxon>Nematoda</taxon>
        <taxon>Chromadorea</taxon>
        <taxon>Rhabditida</taxon>
        <taxon>Rhabditina</taxon>
        <taxon>Rhabditomorpha</taxon>
        <taxon>Strongyloidea</taxon>
        <taxon>Strongylidae</taxon>
        <taxon>Cylicocyclus</taxon>
    </lineage>
</organism>
<reference evidence="1" key="1">
    <citation type="submission" date="2023-07" db="EMBL/GenBank/DDBJ databases">
        <authorList>
            <consortium name="CYATHOMIX"/>
        </authorList>
    </citation>
    <scope>NUCLEOTIDE SEQUENCE</scope>
    <source>
        <strain evidence="1">N/A</strain>
    </source>
</reference>
<evidence type="ECO:0000313" key="1">
    <source>
        <dbReference type="EMBL" id="CAJ0596555.1"/>
    </source>
</evidence>
<gene>
    <name evidence="1" type="ORF">CYNAS_LOCUS8538</name>
</gene>
<protein>
    <submittedName>
        <fullName evidence="1">Uncharacterized protein</fullName>
    </submittedName>
</protein>
<proteinExistence type="predicted"/>
<dbReference type="AlphaFoldDB" id="A0AA36M3E5"/>
<dbReference type="EMBL" id="CATQJL010000220">
    <property type="protein sequence ID" value="CAJ0596555.1"/>
    <property type="molecule type" value="Genomic_DNA"/>
</dbReference>
<dbReference type="Proteomes" id="UP001176961">
    <property type="component" value="Unassembled WGS sequence"/>
</dbReference>
<keyword evidence="2" id="KW-1185">Reference proteome</keyword>
<sequence>MSILLLDVVERGYNMSDKYYDLVLSSLARLKDELYVIDKKRYKLKAEIRRLSGEYQSPIYMANDGTAIRAVTNAVNDIKDNPVKENYKDKQLYCLAFNPPIAESCPTGDGFEPVFELQVDKKGVKDLVEVVTNTFGDIWNRITGKTQQMDFEDYLSSSAHQREVADLEKAGLNPVLSATGGYGADSPSVSGSSGNLISTATGIVSSAASLMESVNHKDANEKNRQLNHDSAYEQYRDRKITNDLYNKVGEYQSPIYMANDGTAIRAVTNAVNDIKDNPVKENYKDKQLYCLAFNPPIAESCPTGDGFEPVFELQVDKKGVKDLVEVVTNTFGDIWNRITGKTQQMDFEDYLSSSAHQREVADLEKAGLNPVLSATGGYGADSPSVSGSSGNLISTATGIVSSAASLMESVNHKDANEKNRQLNHDSAYEQYRDRKITNDLYNKVGEYQSPIYMANDGTAIRAVTNAVNDIKDNPVKENYKDKQLYCLAFNPPIAESCPTGDGFEPVFELQVDKKGVKDLVEVVTNTFGDIWNRITGKTQQMDFEDYLSSSAHQREVADLEKAGLNPVLSATGGYGADSPSVSGSSGNLISTATGIVSSAASLMESVNHKDANEKNRQLNHDSAYEQYRDRKITNDLYNKVGEYQSPIYMANDGTAIRAVTNAVNDIKDNPVKENYKDKQLYCLAFNPPIAESCPTGDGFEPVFELQVDKKGVKDLVEVVTNTFGDIWNRITGKTQQMDFEDYLSSSAHQREVADLEKAGLNPVLSATGGYGADSPSVSGSSGNLISTATGIVSSAASLMESVNHKDANEKNRQLNHDSAYEQYRDRKITNDLYNKVGNLISTAKAMLSYN</sequence>